<evidence type="ECO:0000256" key="1">
    <source>
        <dbReference type="SAM" id="SignalP"/>
    </source>
</evidence>
<organism evidence="2 3">
    <name type="scientific">SAR324 cluster bacterium</name>
    <dbReference type="NCBI Taxonomy" id="2024889"/>
    <lineage>
        <taxon>Bacteria</taxon>
        <taxon>Deltaproteobacteria</taxon>
        <taxon>SAR324 cluster</taxon>
    </lineage>
</organism>
<protein>
    <recommendedName>
        <fullName evidence="4">Outer membrane protein beta-barrel domain-containing protein</fullName>
    </recommendedName>
</protein>
<feature type="chain" id="PRO_5012901461" description="Outer membrane protein beta-barrel domain-containing protein" evidence="1">
    <location>
        <begin position="24"/>
        <end position="171"/>
    </location>
</feature>
<reference evidence="3" key="1">
    <citation type="submission" date="2017-08" db="EMBL/GenBank/DDBJ databases">
        <title>A dynamic microbial community with high functional redundancy inhabits the cold, oxic subseafloor aquifer.</title>
        <authorList>
            <person name="Tully B.J."/>
            <person name="Wheat C.G."/>
            <person name="Glazer B.T."/>
            <person name="Huber J.A."/>
        </authorList>
    </citation>
    <scope>NUCLEOTIDE SEQUENCE [LARGE SCALE GENOMIC DNA]</scope>
</reference>
<dbReference type="AlphaFoldDB" id="A0A2A4SY49"/>
<accession>A0A2A4SY49</accession>
<gene>
    <name evidence="2" type="ORF">COB67_10160</name>
</gene>
<evidence type="ECO:0000313" key="2">
    <source>
        <dbReference type="EMBL" id="PCI26310.1"/>
    </source>
</evidence>
<proteinExistence type="predicted"/>
<sequence length="171" mass="18450">MLRKKLLALGLLIACWMPASLMADQWYGGVGISINPGESNADVNRVPLIIAYETEDLWRFAFTDTEFKSKGSKLVSRIFGAERMWVSQLESGFTLISSFGPGYFMSKSETGSANASGGAIGIIAGAALRLAMDETWFLQGSMEYKNAAVDLDGTTVNAGYQGLTIAAGYFF</sequence>
<feature type="signal peptide" evidence="1">
    <location>
        <begin position="1"/>
        <end position="23"/>
    </location>
</feature>
<keyword evidence="1" id="KW-0732">Signal</keyword>
<dbReference type="EMBL" id="NVSR01000096">
    <property type="protein sequence ID" value="PCI26310.1"/>
    <property type="molecule type" value="Genomic_DNA"/>
</dbReference>
<evidence type="ECO:0008006" key="4">
    <source>
        <dbReference type="Google" id="ProtNLM"/>
    </source>
</evidence>
<name>A0A2A4SY49_9DELT</name>
<evidence type="ECO:0000313" key="3">
    <source>
        <dbReference type="Proteomes" id="UP000218113"/>
    </source>
</evidence>
<comment type="caution">
    <text evidence="2">The sequence shown here is derived from an EMBL/GenBank/DDBJ whole genome shotgun (WGS) entry which is preliminary data.</text>
</comment>
<dbReference type="Proteomes" id="UP000218113">
    <property type="component" value="Unassembled WGS sequence"/>
</dbReference>